<organism evidence="1 2">
    <name type="scientific">Kickxella alabastrina</name>
    <dbReference type="NCBI Taxonomy" id="61397"/>
    <lineage>
        <taxon>Eukaryota</taxon>
        <taxon>Fungi</taxon>
        <taxon>Fungi incertae sedis</taxon>
        <taxon>Zoopagomycota</taxon>
        <taxon>Kickxellomycotina</taxon>
        <taxon>Kickxellomycetes</taxon>
        <taxon>Kickxellales</taxon>
        <taxon>Kickxellaceae</taxon>
        <taxon>Kickxella</taxon>
    </lineage>
</organism>
<name>A0ACC1IJ72_9FUNG</name>
<protein>
    <submittedName>
        <fullName evidence="1">Uncharacterized protein</fullName>
    </submittedName>
</protein>
<keyword evidence="2" id="KW-1185">Reference proteome</keyword>
<evidence type="ECO:0000313" key="2">
    <source>
        <dbReference type="Proteomes" id="UP001150581"/>
    </source>
</evidence>
<evidence type="ECO:0000313" key="1">
    <source>
        <dbReference type="EMBL" id="KAJ1891807.1"/>
    </source>
</evidence>
<comment type="caution">
    <text evidence="1">The sequence shown here is derived from an EMBL/GenBank/DDBJ whole genome shotgun (WGS) entry which is preliminary data.</text>
</comment>
<dbReference type="EMBL" id="JANBPG010001098">
    <property type="protein sequence ID" value="KAJ1891807.1"/>
    <property type="molecule type" value="Genomic_DNA"/>
</dbReference>
<reference evidence="1" key="1">
    <citation type="submission" date="2022-07" db="EMBL/GenBank/DDBJ databases">
        <title>Phylogenomic reconstructions and comparative analyses of Kickxellomycotina fungi.</title>
        <authorList>
            <person name="Reynolds N.K."/>
            <person name="Stajich J.E."/>
            <person name="Barry K."/>
            <person name="Grigoriev I.V."/>
            <person name="Crous P."/>
            <person name="Smith M.E."/>
        </authorList>
    </citation>
    <scope>NUCLEOTIDE SEQUENCE</scope>
    <source>
        <strain evidence="1">Benny 63K</strain>
    </source>
</reference>
<accession>A0ACC1IJ72</accession>
<sequence length="304" mass="34570">MTAAASFRQLVETLPQPLVQQAIHKTFIEEDQADRERMVQNLDQSDSKSSPISDSQRGRNYDLNRYSNVIPFNHNRVRLQGKNDYINASHIQLPAELSANKYIATQGPLNHSTGDFWQMTWEQGALAIIMLANPVEGRRNKCATYWPASIGQQIKAGDLTVTLADERPMQDCFAVIVRKITLAHKLHPRVTRTVTQLHYTEWPDHGVPQSPLPMLRMMQELRSRISPNPEIPVIVHCSAGVGRTGTFIIIDSALAYFAKNSDYEGDYVQDAFKSLRKQRSLMVQVLEQYLLCYQVIGYTLNNKQ</sequence>
<proteinExistence type="predicted"/>
<dbReference type="Proteomes" id="UP001150581">
    <property type="component" value="Unassembled WGS sequence"/>
</dbReference>
<gene>
    <name evidence="1" type="ORF">LPJ66_006713</name>
</gene>